<proteinExistence type="predicted"/>
<comment type="caution">
    <text evidence="1">The sequence shown here is derived from an EMBL/GenBank/DDBJ whole genome shotgun (WGS) entry which is preliminary data.</text>
</comment>
<dbReference type="Gene3D" id="3.30.530.20">
    <property type="match status" value="1"/>
</dbReference>
<evidence type="ECO:0000313" key="1">
    <source>
        <dbReference type="EMBL" id="PWK19738.1"/>
    </source>
</evidence>
<dbReference type="RefSeq" id="WP_109681619.1">
    <property type="nucleotide sequence ID" value="NZ_QGGP01000002.1"/>
</dbReference>
<evidence type="ECO:0000313" key="2">
    <source>
        <dbReference type="Proteomes" id="UP000245430"/>
    </source>
</evidence>
<sequence>MKFTCTIDINKPKEFVAKLFANPEYLKDYQDGFISKELIEGTEGEDGAVSTMLYKMGKNNMELTETIIDNKLPDSFFAKYHHKHMDNTMLCRFEAIDDNTTKYISEINYTEFRGFIPKTLALLFPGMFKKQVNKWLVNFKNFAEQKDAI</sequence>
<accession>A0A316DQH1</accession>
<dbReference type="CDD" id="cd07812">
    <property type="entry name" value="SRPBCC"/>
    <property type="match status" value="1"/>
</dbReference>
<keyword evidence="2" id="KW-1185">Reference proteome</keyword>
<dbReference type="Proteomes" id="UP000245430">
    <property type="component" value="Unassembled WGS sequence"/>
</dbReference>
<dbReference type="AlphaFoldDB" id="A0A316DQH1"/>
<evidence type="ECO:0008006" key="3">
    <source>
        <dbReference type="Google" id="ProtNLM"/>
    </source>
</evidence>
<reference evidence="1 2" key="1">
    <citation type="submission" date="2018-05" db="EMBL/GenBank/DDBJ databases">
        <title>Genomic Encyclopedia of Archaeal and Bacterial Type Strains, Phase II (KMG-II): from individual species to whole genera.</title>
        <authorList>
            <person name="Goeker M."/>
        </authorList>
    </citation>
    <scope>NUCLEOTIDE SEQUENCE [LARGE SCALE GENOMIC DNA]</scope>
    <source>
        <strain evidence="1 2">DSM 22637</strain>
    </source>
</reference>
<name>A0A316DQH1_9FLAO</name>
<dbReference type="InterPro" id="IPR023393">
    <property type="entry name" value="START-like_dom_sf"/>
</dbReference>
<gene>
    <name evidence="1" type="ORF">LX78_01088</name>
</gene>
<dbReference type="OrthoDB" id="411301at2"/>
<protein>
    <recommendedName>
        <fullName evidence="3">Polyketide cyclase/dehydrase/lipid transport protein</fullName>
    </recommendedName>
</protein>
<dbReference type="EMBL" id="QGGP01000002">
    <property type="protein sequence ID" value="PWK19738.1"/>
    <property type="molecule type" value="Genomic_DNA"/>
</dbReference>
<organism evidence="1 2">
    <name type="scientific">Xanthomarina spongicola</name>
    <dbReference type="NCBI Taxonomy" id="570520"/>
    <lineage>
        <taxon>Bacteria</taxon>
        <taxon>Pseudomonadati</taxon>
        <taxon>Bacteroidota</taxon>
        <taxon>Flavobacteriia</taxon>
        <taxon>Flavobacteriales</taxon>
        <taxon>Flavobacteriaceae</taxon>
        <taxon>Xanthomarina</taxon>
    </lineage>
</organism>
<dbReference type="SUPFAM" id="SSF55961">
    <property type="entry name" value="Bet v1-like"/>
    <property type="match status" value="1"/>
</dbReference>